<name>A0A9Q8LCK2_PASFU</name>
<dbReference type="EMBL" id="CP090165">
    <property type="protein sequence ID" value="UJO14724.1"/>
    <property type="molecule type" value="Genomic_DNA"/>
</dbReference>
<dbReference type="OrthoDB" id="5386682at2759"/>
<dbReference type="InterPro" id="IPR010730">
    <property type="entry name" value="HET"/>
</dbReference>
<sequence length="650" mass="72429">MTMRSVARLSGRLQAQVIARCLSRQVWAATSSYISAECQQYEQSLVMLPSASMHHVNVAYEALNTDRSEVRLLRVEPGRGFEALHCTLNVVSLLDDPRYETISYCWGKANRAGPLIVNGSPLSVPHNAIVALCQVRSANQPRTVWIDAICINQDDPDERSQQVAMMAFIYRSAMGNLIHLGSTDAEPGKAARIAEHLTILERKIDQAAHLLSKDDADWQMFSDGSRCPAAWSDTDLIGANDIVVVESLYASAWFSRLWVVQEAAFAKSNTCFFNGVEIPLLRILKVGQAYIDTAKSGPLFSQNSERGLDNAATMRRFVVGSRKLLFEDIYMLCQRLATTDQRDMIFAVVNLYCKAANLQVIPALLRPDYQNTTIDVFQDATRYVLLEEGDWVLNHIHHRSVDDIDLAGKPSWMHIWGQDVNPREESEPFPSHHRHAATTTGHLTILSDSPSHVLKLKAFLYGKIEFVTSPFTRAMLKNVECIRPTIRIATDLAKAALGEPRHETADDLNQYALLASILTAGENEDTKFQVQEKAKGLQAVVNLLQNQAVRPANLMITAGQLHTSMKHVLEHRAMFSAARGPPGMDVKFLGLCPKIVQKDDVVAVIEGGRVPLVLRPFEGQYQFLGTAYVPFHLEISGYSHEGEAEWVDIV</sequence>
<evidence type="ECO:0000313" key="2">
    <source>
        <dbReference type="EMBL" id="UJO14724.1"/>
    </source>
</evidence>
<dbReference type="RefSeq" id="XP_047759090.1">
    <property type="nucleotide sequence ID" value="XM_047907215.1"/>
</dbReference>
<evidence type="ECO:0000313" key="3">
    <source>
        <dbReference type="Proteomes" id="UP000756132"/>
    </source>
</evidence>
<dbReference type="GeneID" id="71987945"/>
<dbReference type="InterPro" id="IPR052895">
    <property type="entry name" value="HetReg/Transcr_Mod"/>
</dbReference>
<accession>A0A9Q8LCK2</accession>
<reference evidence="2" key="1">
    <citation type="submission" date="2021-12" db="EMBL/GenBank/DDBJ databases">
        <authorList>
            <person name="Zaccaron A."/>
            <person name="Stergiopoulos I."/>
        </authorList>
    </citation>
    <scope>NUCLEOTIDE SEQUENCE</scope>
    <source>
        <strain evidence="2">Race5_Kim</strain>
    </source>
</reference>
<dbReference type="AlphaFoldDB" id="A0A9Q8LCK2"/>
<dbReference type="KEGG" id="ffu:CLAFUR5_08067"/>
<feature type="domain" description="Heterokaryon incompatibility" evidence="1">
    <location>
        <begin position="99"/>
        <end position="262"/>
    </location>
</feature>
<protein>
    <recommendedName>
        <fullName evidence="1">Heterokaryon incompatibility domain-containing protein</fullName>
    </recommendedName>
</protein>
<gene>
    <name evidence="2" type="ORF">CLAFUR5_08067</name>
</gene>
<dbReference type="Pfam" id="PF06985">
    <property type="entry name" value="HET"/>
    <property type="match status" value="1"/>
</dbReference>
<reference evidence="2" key="2">
    <citation type="journal article" date="2022" name="Microb. Genom.">
        <title>A chromosome-scale genome assembly of the tomato pathogen Cladosporium fulvum reveals a compartmentalized genome architecture and the presence of a dispensable chromosome.</title>
        <authorList>
            <person name="Zaccaron A.Z."/>
            <person name="Chen L.H."/>
            <person name="Samaras A."/>
            <person name="Stergiopoulos I."/>
        </authorList>
    </citation>
    <scope>NUCLEOTIDE SEQUENCE</scope>
    <source>
        <strain evidence="2">Race5_Kim</strain>
    </source>
</reference>
<evidence type="ECO:0000259" key="1">
    <source>
        <dbReference type="Pfam" id="PF06985"/>
    </source>
</evidence>
<dbReference type="PANTHER" id="PTHR24148">
    <property type="entry name" value="ANKYRIN REPEAT DOMAIN-CONTAINING PROTEIN 39 HOMOLOG-RELATED"/>
    <property type="match status" value="1"/>
</dbReference>
<dbReference type="PANTHER" id="PTHR24148:SF64">
    <property type="entry name" value="HETEROKARYON INCOMPATIBILITY DOMAIN-CONTAINING PROTEIN"/>
    <property type="match status" value="1"/>
</dbReference>
<organism evidence="2 3">
    <name type="scientific">Passalora fulva</name>
    <name type="common">Tomato leaf mold</name>
    <name type="synonym">Cladosporium fulvum</name>
    <dbReference type="NCBI Taxonomy" id="5499"/>
    <lineage>
        <taxon>Eukaryota</taxon>
        <taxon>Fungi</taxon>
        <taxon>Dikarya</taxon>
        <taxon>Ascomycota</taxon>
        <taxon>Pezizomycotina</taxon>
        <taxon>Dothideomycetes</taxon>
        <taxon>Dothideomycetidae</taxon>
        <taxon>Mycosphaerellales</taxon>
        <taxon>Mycosphaerellaceae</taxon>
        <taxon>Fulvia</taxon>
    </lineage>
</organism>
<dbReference type="Proteomes" id="UP000756132">
    <property type="component" value="Chromosome 3"/>
</dbReference>
<proteinExistence type="predicted"/>
<keyword evidence="3" id="KW-1185">Reference proteome</keyword>